<organism evidence="1 2">
    <name type="scientific">Burkholderia aenigmatica</name>
    <dbReference type="NCBI Taxonomy" id="2015348"/>
    <lineage>
        <taxon>Bacteria</taxon>
        <taxon>Pseudomonadati</taxon>
        <taxon>Pseudomonadota</taxon>
        <taxon>Betaproteobacteria</taxon>
        <taxon>Burkholderiales</taxon>
        <taxon>Burkholderiaceae</taxon>
        <taxon>Burkholderia</taxon>
        <taxon>Burkholderia cepacia complex</taxon>
    </lineage>
</organism>
<dbReference type="Proteomes" id="UP000494301">
    <property type="component" value="Unassembled WGS sequence"/>
</dbReference>
<reference evidence="1 2" key="1">
    <citation type="submission" date="2020-04" db="EMBL/GenBank/DDBJ databases">
        <authorList>
            <person name="Depoorter E."/>
        </authorList>
    </citation>
    <scope>NUCLEOTIDE SEQUENCE [LARGE SCALE GENOMIC DNA]</scope>
    <source>
        <strain evidence="1 2">BCC0217</strain>
    </source>
</reference>
<proteinExistence type="predicted"/>
<evidence type="ECO:0000313" key="1">
    <source>
        <dbReference type="EMBL" id="CAB3962204.1"/>
    </source>
</evidence>
<dbReference type="AlphaFoldDB" id="A0A6J5IPC8"/>
<name>A0A6J5IPC8_9BURK</name>
<evidence type="ECO:0000313" key="2">
    <source>
        <dbReference type="Proteomes" id="UP000494301"/>
    </source>
</evidence>
<accession>A0A6J5IPC8</accession>
<sequence>MNQDRLFASLAALARDLSIPDDALRRMLDDEIAALTKDARVHDYLRIFAIRRVSRRMQSLDAAGGHPGGAEPGG</sequence>
<dbReference type="InterPro" id="IPR021945">
    <property type="entry name" value="DUF3562"/>
</dbReference>
<dbReference type="EMBL" id="CABWIL020000005">
    <property type="protein sequence ID" value="CAB3962204.1"/>
    <property type="molecule type" value="Genomic_DNA"/>
</dbReference>
<dbReference type="RefSeq" id="WP_175220820.1">
    <property type="nucleotide sequence ID" value="NZ_CABWIL020000005.1"/>
</dbReference>
<gene>
    <name evidence="1" type="ORF">BLA3211_01590</name>
</gene>
<dbReference type="Pfam" id="PF12085">
    <property type="entry name" value="DUF3562"/>
    <property type="match status" value="1"/>
</dbReference>
<protein>
    <recommendedName>
        <fullName evidence="3">DUF3562 domain-containing protein</fullName>
    </recommendedName>
</protein>
<evidence type="ECO:0008006" key="3">
    <source>
        <dbReference type="Google" id="ProtNLM"/>
    </source>
</evidence>